<dbReference type="PROSITE" id="PS51257">
    <property type="entry name" value="PROKAR_LIPOPROTEIN"/>
    <property type="match status" value="1"/>
</dbReference>
<evidence type="ECO:0000313" key="4">
    <source>
        <dbReference type="Proteomes" id="UP000289708"/>
    </source>
</evidence>
<keyword evidence="2" id="KW-1133">Transmembrane helix</keyword>
<sequence>MTQDELKKPLAPKAATRVRRAPRLGGVAALALASCGALGVVAAWALFVTDPLGGEPVATASIERRTAAPLTQTAAAPEPEDPQPKSRDGVPIVRPGDPMPKAGPVIIRVPGADDPSGAGAPPAKAGEVQTAMLEESRHGQLPRIAADGRRPLDAYARAVRAAGPKVALVVAGLGVGREATAEALKTSPEVTLAFSPYGSDVADFVEEARKAGHEVLIQTPMEPFAYPSNDPGPQTLLTSLPAPANLDRLRWALGRARGYVGVAPLSGAKFLQSDDALAPVFTEIARRGLMFLGQAGSESRFGAVAERAGLAFARAGTPIDAVPDAAAIDAALAALERDAKANGTAVGWAGSSPLTLKRIEAWRTGLKSRGVTLTPVTAALKSPGPS</sequence>
<name>A0A4Q0MNX3_9HYPH</name>
<dbReference type="EMBL" id="RYFI01000001">
    <property type="protein sequence ID" value="RXF75538.1"/>
    <property type="molecule type" value="Genomic_DNA"/>
</dbReference>
<gene>
    <name evidence="3" type="ORF">EK403_01400</name>
</gene>
<evidence type="ECO:0000313" key="3">
    <source>
        <dbReference type="EMBL" id="RXF75538.1"/>
    </source>
</evidence>
<dbReference type="Gene3D" id="3.20.20.370">
    <property type="entry name" value="Glycoside hydrolase/deacetylase"/>
    <property type="match status" value="1"/>
</dbReference>
<organism evidence="3 4">
    <name type="scientific">Hansschlegelia zhihuaiae</name>
    <dbReference type="NCBI Taxonomy" id="405005"/>
    <lineage>
        <taxon>Bacteria</taxon>
        <taxon>Pseudomonadati</taxon>
        <taxon>Pseudomonadota</taxon>
        <taxon>Alphaproteobacteria</taxon>
        <taxon>Hyphomicrobiales</taxon>
        <taxon>Methylopilaceae</taxon>
        <taxon>Hansschlegelia</taxon>
    </lineage>
</organism>
<keyword evidence="4" id="KW-1185">Reference proteome</keyword>
<keyword evidence="2" id="KW-0472">Membrane</keyword>
<evidence type="ECO:0000256" key="1">
    <source>
        <dbReference type="SAM" id="MobiDB-lite"/>
    </source>
</evidence>
<feature type="compositionally biased region" description="Low complexity" evidence="1">
    <location>
        <begin position="67"/>
        <end position="77"/>
    </location>
</feature>
<dbReference type="PANTHER" id="PTHR30105:SF2">
    <property type="entry name" value="DIVERGENT POLYSACCHARIDE DEACETYLASE SUPERFAMILY"/>
    <property type="match status" value="1"/>
</dbReference>
<dbReference type="OrthoDB" id="9784811at2"/>
<keyword evidence="2" id="KW-0812">Transmembrane</keyword>
<accession>A0A4Q0MNX3</accession>
<dbReference type="Pfam" id="PF04748">
    <property type="entry name" value="Polysacc_deac_2"/>
    <property type="match status" value="1"/>
</dbReference>
<dbReference type="AlphaFoldDB" id="A0A4Q0MNX3"/>
<protein>
    <submittedName>
        <fullName evidence="3">Divergent polysaccharide deacetylase family protein</fullName>
    </submittedName>
</protein>
<dbReference type="GO" id="GO:0005975">
    <property type="term" value="P:carbohydrate metabolic process"/>
    <property type="evidence" value="ECO:0007669"/>
    <property type="project" value="InterPro"/>
</dbReference>
<dbReference type="Proteomes" id="UP000289708">
    <property type="component" value="Unassembled WGS sequence"/>
</dbReference>
<dbReference type="CDD" id="cd10936">
    <property type="entry name" value="CE4_DAC2"/>
    <property type="match status" value="1"/>
</dbReference>
<evidence type="ECO:0000256" key="2">
    <source>
        <dbReference type="SAM" id="Phobius"/>
    </source>
</evidence>
<feature type="compositionally biased region" description="Low complexity" evidence="1">
    <location>
        <begin position="110"/>
        <end position="126"/>
    </location>
</feature>
<feature type="region of interest" description="Disordered" evidence="1">
    <location>
        <begin position="59"/>
        <end position="126"/>
    </location>
</feature>
<dbReference type="InterPro" id="IPR006837">
    <property type="entry name" value="Divergent_DAC"/>
</dbReference>
<reference evidence="3 4" key="1">
    <citation type="submission" date="2018-12" db="EMBL/GenBank/DDBJ databases">
        <title>bacterium Hansschlegelia zhihuaiae S113.</title>
        <authorList>
            <person name="He J."/>
        </authorList>
    </citation>
    <scope>NUCLEOTIDE SEQUENCE [LARGE SCALE GENOMIC DNA]</scope>
    <source>
        <strain evidence="3 4">S 113</strain>
    </source>
</reference>
<dbReference type="PANTHER" id="PTHR30105">
    <property type="entry name" value="UNCHARACTERIZED YIBQ-RELATED"/>
    <property type="match status" value="1"/>
</dbReference>
<dbReference type="SUPFAM" id="SSF88713">
    <property type="entry name" value="Glycoside hydrolase/deacetylase"/>
    <property type="match status" value="1"/>
</dbReference>
<proteinExistence type="predicted"/>
<feature type="transmembrane region" description="Helical" evidence="2">
    <location>
        <begin position="21"/>
        <end position="47"/>
    </location>
</feature>
<dbReference type="InterPro" id="IPR011330">
    <property type="entry name" value="Glyco_hydro/deAcase_b/a-brl"/>
</dbReference>
<dbReference type="RefSeq" id="WP_128775717.1">
    <property type="nucleotide sequence ID" value="NZ_RYFI01000001.1"/>
</dbReference>
<comment type="caution">
    <text evidence="3">The sequence shown here is derived from an EMBL/GenBank/DDBJ whole genome shotgun (WGS) entry which is preliminary data.</text>
</comment>